<dbReference type="EMBL" id="JAGMVJ010000005">
    <property type="protein sequence ID" value="KAH7090328.1"/>
    <property type="molecule type" value="Genomic_DNA"/>
</dbReference>
<gene>
    <name evidence="2" type="ORF">FB567DRAFT_589728</name>
</gene>
<proteinExistence type="predicted"/>
<sequence length="104" mass="11250">MAKADVYWSVLIRGDNPAAKSAELMALVKDTPGCRVIRDMDVEGPGFIYWMSNEIKANPLRQYVGAGPKAEVQLQSFKASTAAGDEEPDAKEGSAFPFVPADDE</sequence>
<keyword evidence="3" id="KW-1185">Reference proteome</keyword>
<evidence type="ECO:0000313" key="3">
    <source>
        <dbReference type="Proteomes" id="UP000813461"/>
    </source>
</evidence>
<dbReference type="AlphaFoldDB" id="A0A8K0W114"/>
<evidence type="ECO:0000313" key="2">
    <source>
        <dbReference type="EMBL" id="KAH7090328.1"/>
    </source>
</evidence>
<protein>
    <submittedName>
        <fullName evidence="2">Uncharacterized protein</fullName>
    </submittedName>
</protein>
<evidence type="ECO:0000256" key="1">
    <source>
        <dbReference type="SAM" id="MobiDB-lite"/>
    </source>
</evidence>
<accession>A0A8K0W114</accession>
<organism evidence="2 3">
    <name type="scientific">Paraphoma chrysanthemicola</name>
    <dbReference type="NCBI Taxonomy" id="798071"/>
    <lineage>
        <taxon>Eukaryota</taxon>
        <taxon>Fungi</taxon>
        <taxon>Dikarya</taxon>
        <taxon>Ascomycota</taxon>
        <taxon>Pezizomycotina</taxon>
        <taxon>Dothideomycetes</taxon>
        <taxon>Pleosporomycetidae</taxon>
        <taxon>Pleosporales</taxon>
        <taxon>Pleosporineae</taxon>
        <taxon>Phaeosphaeriaceae</taxon>
        <taxon>Paraphoma</taxon>
    </lineage>
</organism>
<feature type="region of interest" description="Disordered" evidence="1">
    <location>
        <begin position="79"/>
        <end position="104"/>
    </location>
</feature>
<comment type="caution">
    <text evidence="2">The sequence shown here is derived from an EMBL/GenBank/DDBJ whole genome shotgun (WGS) entry which is preliminary data.</text>
</comment>
<dbReference type="Proteomes" id="UP000813461">
    <property type="component" value="Unassembled WGS sequence"/>
</dbReference>
<name>A0A8K0W114_9PLEO</name>
<reference evidence="2" key="1">
    <citation type="journal article" date="2021" name="Nat. Commun.">
        <title>Genetic determinants of endophytism in the Arabidopsis root mycobiome.</title>
        <authorList>
            <person name="Mesny F."/>
            <person name="Miyauchi S."/>
            <person name="Thiergart T."/>
            <person name="Pickel B."/>
            <person name="Atanasova L."/>
            <person name="Karlsson M."/>
            <person name="Huettel B."/>
            <person name="Barry K.W."/>
            <person name="Haridas S."/>
            <person name="Chen C."/>
            <person name="Bauer D."/>
            <person name="Andreopoulos W."/>
            <person name="Pangilinan J."/>
            <person name="LaButti K."/>
            <person name="Riley R."/>
            <person name="Lipzen A."/>
            <person name="Clum A."/>
            <person name="Drula E."/>
            <person name="Henrissat B."/>
            <person name="Kohler A."/>
            <person name="Grigoriev I.V."/>
            <person name="Martin F.M."/>
            <person name="Hacquard S."/>
        </authorList>
    </citation>
    <scope>NUCLEOTIDE SEQUENCE</scope>
    <source>
        <strain evidence="2">MPI-SDFR-AT-0120</strain>
    </source>
</reference>